<dbReference type="OrthoDB" id="5982876at2759"/>
<gene>
    <name evidence="9 10 11 12 13 14" type="primary">LOC100651507</name>
</gene>
<proteinExistence type="predicted"/>
<evidence type="ECO:0000313" key="11">
    <source>
        <dbReference type="RefSeq" id="XP_048269578.1"/>
    </source>
</evidence>
<dbReference type="AlphaFoldDB" id="A0A9B7CZ27"/>
<evidence type="ECO:0000313" key="9">
    <source>
        <dbReference type="RefSeq" id="XP_020723144.2"/>
    </source>
</evidence>
<dbReference type="RefSeq" id="XP_020723144.2">
    <property type="nucleotide sequence ID" value="XM_020867485.2"/>
</dbReference>
<keyword evidence="3" id="KW-0862">Zinc</keyword>
<evidence type="ECO:0000259" key="7">
    <source>
        <dbReference type="PROSITE" id="PS50950"/>
    </source>
</evidence>
<evidence type="ECO:0000256" key="3">
    <source>
        <dbReference type="ARBA" id="ARBA00022833"/>
    </source>
</evidence>
<dbReference type="Pfam" id="PF05485">
    <property type="entry name" value="THAP"/>
    <property type="match status" value="1"/>
</dbReference>
<keyword evidence="8" id="KW-1185">Reference proteome</keyword>
<evidence type="ECO:0000256" key="6">
    <source>
        <dbReference type="SAM" id="Coils"/>
    </source>
</evidence>
<dbReference type="RefSeq" id="XP_048269579.1">
    <property type="nucleotide sequence ID" value="XM_048413622.1"/>
</dbReference>
<keyword evidence="1" id="KW-0479">Metal-binding</keyword>
<dbReference type="GO" id="GO:0003677">
    <property type="term" value="F:DNA binding"/>
    <property type="evidence" value="ECO:0007669"/>
    <property type="project" value="UniProtKB-UniRule"/>
</dbReference>
<evidence type="ECO:0000256" key="4">
    <source>
        <dbReference type="ARBA" id="ARBA00023125"/>
    </source>
</evidence>
<evidence type="ECO:0000313" key="10">
    <source>
        <dbReference type="RefSeq" id="XP_048269577.1"/>
    </source>
</evidence>
<keyword evidence="4 5" id="KW-0238">DNA-binding</keyword>
<evidence type="ECO:0000313" key="12">
    <source>
        <dbReference type="RefSeq" id="XP_048269579.1"/>
    </source>
</evidence>
<reference evidence="9 10" key="1">
    <citation type="submission" date="2025-04" db="UniProtKB">
        <authorList>
            <consortium name="RefSeq"/>
        </authorList>
    </citation>
    <scope>IDENTIFICATION</scope>
</reference>
<dbReference type="GO" id="GO:0008270">
    <property type="term" value="F:zinc ion binding"/>
    <property type="evidence" value="ECO:0007669"/>
    <property type="project" value="UniProtKB-KW"/>
</dbReference>
<feature type="coiled-coil region" evidence="6">
    <location>
        <begin position="233"/>
        <end position="260"/>
    </location>
</feature>
<feature type="domain" description="THAP-type" evidence="7">
    <location>
        <begin position="1"/>
        <end position="87"/>
    </location>
</feature>
<dbReference type="PROSITE" id="PS50950">
    <property type="entry name" value="ZF_THAP"/>
    <property type="match status" value="1"/>
</dbReference>
<evidence type="ECO:0000256" key="2">
    <source>
        <dbReference type="ARBA" id="ARBA00022771"/>
    </source>
</evidence>
<dbReference type="RefSeq" id="XP_048269578.1">
    <property type="nucleotide sequence ID" value="XM_048413621.1"/>
</dbReference>
<evidence type="ECO:0000313" key="13">
    <source>
        <dbReference type="RefSeq" id="XP_048269580.1"/>
    </source>
</evidence>
<name>A0A9B7CZ27_BOMTE</name>
<evidence type="ECO:0000256" key="5">
    <source>
        <dbReference type="PROSITE-ProRule" id="PRU00309"/>
    </source>
</evidence>
<dbReference type="Gene3D" id="6.20.210.20">
    <property type="entry name" value="THAP domain"/>
    <property type="match status" value="1"/>
</dbReference>
<evidence type="ECO:0000313" key="8">
    <source>
        <dbReference type="Proteomes" id="UP000835206"/>
    </source>
</evidence>
<dbReference type="SMART" id="SM00980">
    <property type="entry name" value="THAP"/>
    <property type="match status" value="1"/>
</dbReference>
<dbReference type="RefSeq" id="XP_048269580.1">
    <property type="nucleotide sequence ID" value="XM_048413623.1"/>
</dbReference>
<accession>A0A9B7CZ27</accession>
<sequence length="359" mass="41639">MHRHGTYDRCKFVHCNNGKHNGHRLFRFPSKPERQKIWIENTGNSWLRFLSTSTIRTAGLCDLHFREEDFCDGTKKRLLRNRDPIHWKEISTPHGQTQAIVEPQESGNSTQVTVEVQKLQEQVPSPREICDKNLQENVNCDKNLQESINCDKNLQENVYCSNLDDFNIRKQSNPNLYPSGKELFFNTASDDTDLSFLNYELGVQAPIPCENVTVVSLVSKKDFRCSKECKILVDSLTKKINLLQIKIKRLEKRAKCVQSKYSYVRKQLEKQLSQKIRNIDDFLVTNKLAKDVGPTAKTIIKLQLRTKKTQYTDDEKELAKQIYFQSPTNYTKLRNVGLILPSESIVRTWFSKYDGSGNE</sequence>
<organism evidence="8 9">
    <name type="scientific">Bombus terrestris</name>
    <name type="common">Buff-tailed bumblebee</name>
    <name type="synonym">Apis terrestris</name>
    <dbReference type="NCBI Taxonomy" id="30195"/>
    <lineage>
        <taxon>Eukaryota</taxon>
        <taxon>Metazoa</taxon>
        <taxon>Ecdysozoa</taxon>
        <taxon>Arthropoda</taxon>
        <taxon>Hexapoda</taxon>
        <taxon>Insecta</taxon>
        <taxon>Pterygota</taxon>
        <taxon>Neoptera</taxon>
        <taxon>Endopterygota</taxon>
        <taxon>Hymenoptera</taxon>
        <taxon>Apocrita</taxon>
        <taxon>Aculeata</taxon>
        <taxon>Apoidea</taxon>
        <taxon>Anthophila</taxon>
        <taxon>Apidae</taxon>
        <taxon>Bombus</taxon>
        <taxon>Bombus</taxon>
    </lineage>
</organism>
<dbReference type="GeneID" id="100651507"/>
<dbReference type="RefSeq" id="XP_048269577.1">
    <property type="nucleotide sequence ID" value="XM_048413620.1"/>
</dbReference>
<protein>
    <submittedName>
        <fullName evidence="9 10">Uncharacterized protein LOC100651507 isoform X1</fullName>
    </submittedName>
</protein>
<evidence type="ECO:0000313" key="14">
    <source>
        <dbReference type="RefSeq" id="XP_048269581.1"/>
    </source>
</evidence>
<dbReference type="RefSeq" id="XP_048269581.1">
    <property type="nucleotide sequence ID" value="XM_048413624.1"/>
</dbReference>
<dbReference type="SUPFAM" id="SSF57716">
    <property type="entry name" value="Glucocorticoid receptor-like (DNA-binding domain)"/>
    <property type="match status" value="1"/>
</dbReference>
<keyword evidence="2 5" id="KW-0863">Zinc-finger</keyword>
<dbReference type="InterPro" id="IPR006612">
    <property type="entry name" value="THAP_Znf"/>
</dbReference>
<dbReference type="CTD" id="28977"/>
<keyword evidence="6" id="KW-0175">Coiled coil</keyword>
<dbReference type="Proteomes" id="UP000835206">
    <property type="component" value="Chromosome 17"/>
</dbReference>
<dbReference type="InterPro" id="IPR038441">
    <property type="entry name" value="THAP_Znf_sf"/>
</dbReference>
<evidence type="ECO:0000256" key="1">
    <source>
        <dbReference type="ARBA" id="ARBA00022723"/>
    </source>
</evidence>